<dbReference type="EMBL" id="JAEHOD010000040">
    <property type="protein sequence ID" value="KAG2439691.1"/>
    <property type="molecule type" value="Genomic_DNA"/>
</dbReference>
<dbReference type="SUPFAM" id="SSF52540">
    <property type="entry name" value="P-loop containing nucleoside triphosphate hydrolases"/>
    <property type="match status" value="1"/>
</dbReference>
<feature type="compositionally biased region" description="Gly residues" evidence="8">
    <location>
        <begin position="700"/>
        <end position="710"/>
    </location>
</feature>
<dbReference type="InterPro" id="IPR027417">
    <property type="entry name" value="P-loop_NTPase"/>
</dbReference>
<dbReference type="GO" id="GO:0005871">
    <property type="term" value="C:kinesin complex"/>
    <property type="evidence" value="ECO:0007669"/>
    <property type="project" value="TreeGrafter"/>
</dbReference>
<dbReference type="PANTHER" id="PTHR24115:SF1008">
    <property type="entry name" value="KINESIN-LIKE PROTEIN SUBITO"/>
    <property type="match status" value="1"/>
</dbReference>
<keyword evidence="7" id="KW-0175">Coiled coil</keyword>
<dbReference type="GO" id="GO:0005874">
    <property type="term" value="C:microtubule"/>
    <property type="evidence" value="ECO:0007669"/>
    <property type="project" value="UniProtKB-KW"/>
</dbReference>
<dbReference type="InterPro" id="IPR001752">
    <property type="entry name" value="Kinesin_motor_dom"/>
</dbReference>
<feature type="compositionally biased region" description="Low complexity" evidence="8">
    <location>
        <begin position="711"/>
        <end position="756"/>
    </location>
</feature>
<dbReference type="GO" id="GO:0003777">
    <property type="term" value="F:microtubule motor activity"/>
    <property type="evidence" value="ECO:0007669"/>
    <property type="project" value="InterPro"/>
</dbReference>
<feature type="binding site" evidence="5">
    <location>
        <begin position="146"/>
        <end position="153"/>
    </location>
    <ligand>
        <name>ATP</name>
        <dbReference type="ChEBI" id="CHEBI:30616"/>
    </ligand>
</feature>
<evidence type="ECO:0000256" key="7">
    <source>
        <dbReference type="SAM" id="Coils"/>
    </source>
</evidence>
<feature type="compositionally biased region" description="Low complexity" evidence="8">
    <location>
        <begin position="640"/>
        <end position="675"/>
    </location>
</feature>
<evidence type="ECO:0000256" key="8">
    <source>
        <dbReference type="SAM" id="MobiDB-lite"/>
    </source>
</evidence>
<feature type="compositionally biased region" description="Low complexity" evidence="8">
    <location>
        <begin position="419"/>
        <end position="433"/>
    </location>
</feature>
<dbReference type="SMART" id="SM00129">
    <property type="entry name" value="KISc"/>
    <property type="match status" value="1"/>
</dbReference>
<proteinExistence type="inferred from homology"/>
<evidence type="ECO:0000256" key="1">
    <source>
        <dbReference type="ARBA" id="ARBA00022701"/>
    </source>
</evidence>
<dbReference type="GO" id="GO:0007018">
    <property type="term" value="P:microtubule-based movement"/>
    <property type="evidence" value="ECO:0007669"/>
    <property type="project" value="InterPro"/>
</dbReference>
<dbReference type="PROSITE" id="PS00411">
    <property type="entry name" value="KINESIN_MOTOR_1"/>
    <property type="match status" value="1"/>
</dbReference>
<evidence type="ECO:0000313" key="10">
    <source>
        <dbReference type="EMBL" id="KAG2439691.1"/>
    </source>
</evidence>
<reference evidence="10" key="1">
    <citation type="journal article" date="2020" name="bioRxiv">
        <title>Comparative genomics of Chlamydomonas.</title>
        <authorList>
            <person name="Craig R.J."/>
            <person name="Hasan A.R."/>
            <person name="Ness R.W."/>
            <person name="Keightley P.D."/>
        </authorList>
    </citation>
    <scope>NUCLEOTIDE SEQUENCE</scope>
    <source>
        <strain evidence="10">CCAP 11/173</strain>
    </source>
</reference>
<sequence length="861" mass="87869">MVEQEDVLGSEDARISDVSEIEPRRLRYSEEVLPLHWSDAVQPGKCVRPLKVYARIKPALVAAASTDGGAGAGAGPAAGEGPQQLLQATATEVSQVLRCGGNSMAYSFTRVFEGSDQQELYGTAVEPLLEELVGLRTGSSVFMAYGASGTGKSYTMQGTAAQPGMIPRTLSRLYQLLEERGKGHQVQLCFYEVYENRVYDLLQSARLGKRQAQHLPIQVLGAHACVPGLLRCHCTSADAGQRLFAAASRIRTQSATNTNSESSRSHAVFTVQLLEVEQGTVTGRSATLSLVDLAGAERAGRTKNVGSKLRESANINTSLSVLGRCLEALRHNQALAARGPGGGGAPRVIPVRESSLTQLFKGVLTGQGNLVLSVHLSQHGDEYDTNRHTLRFGALASRLQMAVAAPAAAPPPPPPPPAAASIPAPASQQQPSAGQGRAKRQRVQPGFEEQPPIAEVPEEGVEEEAEEELQPDSRRQQEVEAGAAEAVAAEEQAALGTGGGDVVDAALVASLRAQVQQLQQQLVVAEETARAAAVAEWEELVASGREELEEAQQRAEQLEEQLAAAGKELAAAQREAVALRKELAQERAASKAREEALEVQLAELRRAAATGSYGQGAAAAGQAAEPAATVHAEERHPDTGRQQAAAAAEPQAQAAAAAADAPAGASGRPAGERAPLAPLPPTSGNKQQSGGGASAARAGAAGGGSGGRPAGGRTRNAAAAAAAAVAAVADAAATSGGGALHSAGAAGATSATGTAGPSRQGAGRHAGSGKAEAAAAGRRSKRRRGTEDGGEADGEAAGKQLEEQPVAEAGPRAGGGGAHGHAEAGEEAGAVGAGGGMATADAGKTPVAGRTRRKRQAVRQR</sequence>
<evidence type="ECO:0000256" key="3">
    <source>
        <dbReference type="ARBA" id="ARBA00022840"/>
    </source>
</evidence>
<protein>
    <recommendedName>
        <fullName evidence="6">Kinesin-like protein</fullName>
    </recommendedName>
</protein>
<evidence type="ECO:0000313" key="11">
    <source>
        <dbReference type="Proteomes" id="UP000613740"/>
    </source>
</evidence>
<feature type="domain" description="Kinesin motor" evidence="9">
    <location>
        <begin position="49"/>
        <end position="399"/>
    </location>
</feature>
<comment type="similarity">
    <text evidence="5 6">Belongs to the TRAFAC class myosin-kinesin ATPase superfamily. Kinesin family.</text>
</comment>
<dbReference type="GO" id="GO:0005524">
    <property type="term" value="F:ATP binding"/>
    <property type="evidence" value="ECO:0007669"/>
    <property type="project" value="UniProtKB-UniRule"/>
</dbReference>
<feature type="compositionally biased region" description="Low complexity" evidence="8">
    <location>
        <begin position="610"/>
        <end position="628"/>
    </location>
</feature>
<organism evidence="10 11">
    <name type="scientific">Chlamydomonas schloesseri</name>
    <dbReference type="NCBI Taxonomy" id="2026947"/>
    <lineage>
        <taxon>Eukaryota</taxon>
        <taxon>Viridiplantae</taxon>
        <taxon>Chlorophyta</taxon>
        <taxon>core chlorophytes</taxon>
        <taxon>Chlorophyceae</taxon>
        <taxon>CS clade</taxon>
        <taxon>Chlamydomonadales</taxon>
        <taxon>Chlamydomonadaceae</taxon>
        <taxon>Chlamydomonas</taxon>
    </lineage>
</organism>
<feature type="compositionally biased region" description="Low complexity" evidence="8">
    <location>
        <begin position="768"/>
        <end position="777"/>
    </location>
</feature>
<gene>
    <name evidence="10" type="ORF">HYH02_010571</name>
</gene>
<keyword evidence="3 5" id="KW-0067">ATP-binding</keyword>
<comment type="caution">
    <text evidence="10">The sequence shown here is derived from an EMBL/GenBank/DDBJ whole genome shotgun (WGS) entry which is preliminary data.</text>
</comment>
<dbReference type="OrthoDB" id="123929at2759"/>
<feature type="region of interest" description="Disordered" evidence="8">
    <location>
        <begin position="610"/>
        <end position="861"/>
    </location>
</feature>
<dbReference type="Pfam" id="PF00225">
    <property type="entry name" value="Kinesin"/>
    <property type="match status" value="1"/>
</dbReference>
<evidence type="ECO:0000256" key="6">
    <source>
        <dbReference type="RuleBase" id="RU000394"/>
    </source>
</evidence>
<evidence type="ECO:0000256" key="4">
    <source>
        <dbReference type="ARBA" id="ARBA00023175"/>
    </source>
</evidence>
<feature type="region of interest" description="Disordered" evidence="8">
    <location>
        <begin position="404"/>
        <end position="488"/>
    </location>
</feature>
<feature type="coiled-coil region" evidence="7">
    <location>
        <begin position="508"/>
        <end position="607"/>
    </location>
</feature>
<feature type="compositionally biased region" description="Acidic residues" evidence="8">
    <location>
        <begin position="456"/>
        <end position="470"/>
    </location>
</feature>
<keyword evidence="1 6" id="KW-0493">Microtubule</keyword>
<dbReference type="InterPro" id="IPR027640">
    <property type="entry name" value="Kinesin-like_fam"/>
</dbReference>
<feature type="compositionally biased region" description="Pro residues" evidence="8">
    <location>
        <begin position="408"/>
        <end position="418"/>
    </location>
</feature>
<keyword evidence="2 5" id="KW-0547">Nucleotide-binding</keyword>
<evidence type="ECO:0000256" key="5">
    <source>
        <dbReference type="PROSITE-ProRule" id="PRU00283"/>
    </source>
</evidence>
<dbReference type="PROSITE" id="PS50067">
    <property type="entry name" value="KINESIN_MOTOR_2"/>
    <property type="match status" value="1"/>
</dbReference>
<feature type="compositionally biased region" description="Basic residues" evidence="8">
    <location>
        <begin position="850"/>
        <end position="861"/>
    </location>
</feature>
<keyword evidence="11" id="KW-1185">Reference proteome</keyword>
<dbReference type="PANTHER" id="PTHR24115">
    <property type="entry name" value="KINESIN-RELATED"/>
    <property type="match status" value="1"/>
</dbReference>
<dbReference type="GO" id="GO:0005634">
    <property type="term" value="C:nucleus"/>
    <property type="evidence" value="ECO:0007669"/>
    <property type="project" value="TreeGrafter"/>
</dbReference>
<dbReference type="Gene3D" id="3.40.850.10">
    <property type="entry name" value="Kinesin motor domain"/>
    <property type="match status" value="1"/>
</dbReference>
<evidence type="ECO:0000256" key="2">
    <source>
        <dbReference type="ARBA" id="ARBA00022741"/>
    </source>
</evidence>
<dbReference type="GO" id="GO:0008017">
    <property type="term" value="F:microtubule binding"/>
    <property type="evidence" value="ECO:0007669"/>
    <property type="project" value="InterPro"/>
</dbReference>
<dbReference type="Proteomes" id="UP000613740">
    <property type="component" value="Unassembled WGS sequence"/>
</dbReference>
<evidence type="ECO:0000259" key="9">
    <source>
        <dbReference type="PROSITE" id="PS50067"/>
    </source>
</evidence>
<accession>A0A835W8H1</accession>
<dbReference type="InterPro" id="IPR036961">
    <property type="entry name" value="Kinesin_motor_dom_sf"/>
</dbReference>
<name>A0A835W8H1_9CHLO</name>
<dbReference type="PRINTS" id="PR00380">
    <property type="entry name" value="KINESINHEAVY"/>
</dbReference>
<keyword evidence="4 5" id="KW-0505">Motor protein</keyword>
<dbReference type="GO" id="GO:0016887">
    <property type="term" value="F:ATP hydrolysis activity"/>
    <property type="evidence" value="ECO:0007669"/>
    <property type="project" value="TreeGrafter"/>
</dbReference>
<dbReference type="AlphaFoldDB" id="A0A835W8H1"/>
<feature type="compositionally biased region" description="Low complexity" evidence="8">
    <location>
        <begin position="479"/>
        <end position="488"/>
    </location>
</feature>
<dbReference type="InterPro" id="IPR019821">
    <property type="entry name" value="Kinesin_motor_CS"/>
</dbReference>